<dbReference type="AlphaFoldDB" id="A0A1M5BZU2"/>
<dbReference type="EMBL" id="FQUT01000004">
    <property type="protein sequence ID" value="SHF47936.1"/>
    <property type="molecule type" value="Genomic_DNA"/>
</dbReference>
<sequence>MVIKKMIEVDNLMQKIAAKYRVDTLNEKKIERLWEEETLGIMKDANFIKDDAYFYFLSEYGGCNIYGDGFDISICSFDDWLNPSLLTTPLLNDADIYLLADQYYDNSDKVIFYGYHATQENENSIWVSNELEAGYQPVYKNFIDFLQYILTIENGE</sequence>
<proteinExistence type="predicted"/>
<organism evidence="1 2">
    <name type="scientific">Chryseobacterium arachidis</name>
    <dbReference type="NCBI Taxonomy" id="1416778"/>
    <lineage>
        <taxon>Bacteria</taxon>
        <taxon>Pseudomonadati</taxon>
        <taxon>Bacteroidota</taxon>
        <taxon>Flavobacteriia</taxon>
        <taxon>Flavobacteriales</taxon>
        <taxon>Weeksellaceae</taxon>
        <taxon>Chryseobacterium group</taxon>
        <taxon>Chryseobacterium</taxon>
    </lineage>
</organism>
<dbReference type="OrthoDB" id="1258669at2"/>
<evidence type="ECO:0008006" key="3">
    <source>
        <dbReference type="Google" id="ProtNLM"/>
    </source>
</evidence>
<evidence type="ECO:0000313" key="1">
    <source>
        <dbReference type="EMBL" id="SHF47936.1"/>
    </source>
</evidence>
<gene>
    <name evidence="1" type="ORF">SAMN05443633_104349</name>
</gene>
<reference evidence="2" key="1">
    <citation type="submission" date="2016-11" db="EMBL/GenBank/DDBJ databases">
        <authorList>
            <person name="Varghese N."/>
            <person name="Submissions S."/>
        </authorList>
    </citation>
    <scope>NUCLEOTIDE SEQUENCE [LARGE SCALE GENOMIC DNA]</scope>
    <source>
        <strain evidence="2">DSM 27619</strain>
    </source>
</reference>
<dbReference type="Proteomes" id="UP000184518">
    <property type="component" value="Unassembled WGS sequence"/>
</dbReference>
<dbReference type="RefSeq" id="WP_072956754.1">
    <property type="nucleotide sequence ID" value="NZ_FQUT01000004.1"/>
</dbReference>
<name>A0A1M5BZU2_9FLAO</name>
<keyword evidence="2" id="KW-1185">Reference proteome</keyword>
<accession>A0A1M5BZU2</accession>
<evidence type="ECO:0000313" key="2">
    <source>
        <dbReference type="Proteomes" id="UP000184518"/>
    </source>
</evidence>
<protein>
    <recommendedName>
        <fullName evidence="3">SMI1-KNR4 cell-wall</fullName>
    </recommendedName>
</protein>
<dbReference type="STRING" id="1416778.SAMN05443633_104349"/>